<name>A0ABR4QJE4_9CEST</name>
<evidence type="ECO:0000313" key="12">
    <source>
        <dbReference type="Proteomes" id="UP001651158"/>
    </source>
</evidence>
<evidence type="ECO:0000313" key="11">
    <source>
        <dbReference type="EMBL" id="KAL5109760.1"/>
    </source>
</evidence>
<evidence type="ECO:0000256" key="6">
    <source>
        <dbReference type="ARBA" id="ARBA00022771"/>
    </source>
</evidence>
<comment type="caution">
    <text evidence="11">The sequence shown here is derived from an EMBL/GenBank/DDBJ whole genome shotgun (WGS) entry which is preliminary data.</text>
</comment>
<dbReference type="SUPFAM" id="SSF57850">
    <property type="entry name" value="RING/U-box"/>
    <property type="match status" value="1"/>
</dbReference>
<dbReference type="PANTHER" id="PTHR11210">
    <property type="entry name" value="RING BOX"/>
    <property type="match status" value="1"/>
</dbReference>
<evidence type="ECO:0000256" key="4">
    <source>
        <dbReference type="ARBA" id="ARBA00022490"/>
    </source>
</evidence>
<evidence type="ECO:0000256" key="7">
    <source>
        <dbReference type="ARBA" id="ARBA00022786"/>
    </source>
</evidence>
<evidence type="ECO:0000256" key="1">
    <source>
        <dbReference type="ARBA" id="ARBA00004123"/>
    </source>
</evidence>
<evidence type="ECO:0000256" key="5">
    <source>
        <dbReference type="ARBA" id="ARBA00022723"/>
    </source>
</evidence>
<proteinExistence type="predicted"/>
<evidence type="ECO:0000259" key="10">
    <source>
        <dbReference type="Pfam" id="PF12678"/>
    </source>
</evidence>
<evidence type="ECO:0000256" key="8">
    <source>
        <dbReference type="ARBA" id="ARBA00022833"/>
    </source>
</evidence>
<dbReference type="Gene3D" id="3.30.40.10">
    <property type="entry name" value="Zinc/RING finger domain, C3HC4 (zinc finger)"/>
    <property type="match status" value="1"/>
</dbReference>
<protein>
    <recommendedName>
        <fullName evidence="10">Zinc finger RING-H2-type domain-containing protein</fullName>
    </recommendedName>
</protein>
<dbReference type="Pfam" id="PF12678">
    <property type="entry name" value="zf-rbx1"/>
    <property type="match status" value="1"/>
</dbReference>
<comment type="pathway">
    <text evidence="3">Protein modification; protein ubiquitination.</text>
</comment>
<keyword evidence="8" id="KW-0862">Zinc</keyword>
<organism evidence="11 12">
    <name type="scientific">Taenia crassiceps</name>
    <dbReference type="NCBI Taxonomy" id="6207"/>
    <lineage>
        <taxon>Eukaryota</taxon>
        <taxon>Metazoa</taxon>
        <taxon>Spiralia</taxon>
        <taxon>Lophotrochozoa</taxon>
        <taxon>Platyhelminthes</taxon>
        <taxon>Cestoda</taxon>
        <taxon>Eucestoda</taxon>
        <taxon>Cyclophyllidea</taxon>
        <taxon>Taeniidae</taxon>
        <taxon>Taenia</taxon>
    </lineage>
</organism>
<feature type="domain" description="Zinc finger RING-H2-type" evidence="10">
    <location>
        <begin position="40"/>
        <end position="76"/>
    </location>
</feature>
<evidence type="ECO:0000256" key="2">
    <source>
        <dbReference type="ARBA" id="ARBA00004496"/>
    </source>
</evidence>
<dbReference type="InterPro" id="IPR051031">
    <property type="entry name" value="RING-box_E3_Ubiquitin_Ligase"/>
</dbReference>
<dbReference type="InterPro" id="IPR024766">
    <property type="entry name" value="Znf_RING_H2"/>
</dbReference>
<sequence>MSSMDVDEAPVRAPQTSANKRFEIKKWNAVALWAWDIVVDNCAICRNHIMDLCIECQANHATDGTEECTVAWGHCNTRNVCPLDNREWEFQKIMGNLCARCCGHESDEPDVEEPETQRLVEESGQTYESTQHTYANALTPHEALLQPEGDVTDLMSSILKVVETQVVDAGVMDVNFLEQQDYDARAEYYATQFSQKTDLPDSVFVVMAAFGNPSTILADQLLRQSEVNEVQNLANRIAKLIEAMFPQVTESFVVHLDPV</sequence>
<accession>A0ABR4QJE4</accession>
<keyword evidence="4" id="KW-0963">Cytoplasm</keyword>
<keyword evidence="5" id="KW-0479">Metal-binding</keyword>
<evidence type="ECO:0000256" key="9">
    <source>
        <dbReference type="ARBA" id="ARBA00023242"/>
    </source>
</evidence>
<keyword evidence="12" id="KW-1185">Reference proteome</keyword>
<reference evidence="11 12" key="1">
    <citation type="journal article" date="2022" name="Front. Cell. Infect. Microbiol.">
        <title>The Genomes of Two Strains of Taenia crassiceps the Animal Model for the Study of Human Cysticercosis.</title>
        <authorList>
            <person name="Bobes R.J."/>
            <person name="Estrada K."/>
            <person name="Rios-Valencia D.G."/>
            <person name="Calderon-Gallegos A."/>
            <person name="de la Torre P."/>
            <person name="Carrero J.C."/>
            <person name="Sanchez-Flores A."/>
            <person name="Laclette J.P."/>
        </authorList>
    </citation>
    <scope>NUCLEOTIDE SEQUENCE [LARGE SCALE GENOMIC DNA]</scope>
    <source>
        <strain evidence="11">WFUcys</strain>
    </source>
</reference>
<comment type="subcellular location">
    <subcellularLocation>
        <location evidence="2">Cytoplasm</location>
    </subcellularLocation>
    <subcellularLocation>
        <location evidence="1">Nucleus</location>
    </subcellularLocation>
</comment>
<dbReference type="Proteomes" id="UP001651158">
    <property type="component" value="Unassembled WGS sequence"/>
</dbReference>
<dbReference type="InterPro" id="IPR013083">
    <property type="entry name" value="Znf_RING/FYVE/PHD"/>
</dbReference>
<dbReference type="EMBL" id="JAKROA010000002">
    <property type="protein sequence ID" value="KAL5109760.1"/>
    <property type="molecule type" value="Genomic_DNA"/>
</dbReference>
<gene>
    <name evidence="11" type="ORF">TcWFU_000970</name>
</gene>
<keyword evidence="7" id="KW-0833">Ubl conjugation pathway</keyword>
<evidence type="ECO:0000256" key="3">
    <source>
        <dbReference type="ARBA" id="ARBA00004906"/>
    </source>
</evidence>
<keyword evidence="9" id="KW-0539">Nucleus</keyword>
<keyword evidence="6" id="KW-0863">Zinc-finger</keyword>